<dbReference type="SUPFAM" id="SSF55073">
    <property type="entry name" value="Nucleotide cyclase"/>
    <property type="match status" value="1"/>
</dbReference>
<reference evidence="5 6" key="1">
    <citation type="submission" date="2019-03" db="EMBL/GenBank/DDBJ databases">
        <title>Sapientia aquatica gen. nov., sp. nov., isolated from a crater lake.</title>
        <authorList>
            <person name="Felfoldi T."/>
            <person name="Szabo A."/>
            <person name="Toth E."/>
            <person name="Schumann P."/>
            <person name="Keki Z."/>
            <person name="Marialigeti K."/>
            <person name="Mathe I."/>
        </authorList>
    </citation>
    <scope>NUCLEOTIDE SEQUENCE [LARGE SCALE GENOMIC DNA]</scope>
    <source>
        <strain evidence="5 6">SA-152</strain>
    </source>
</reference>
<dbReference type="GO" id="GO:0016020">
    <property type="term" value="C:membrane"/>
    <property type="evidence" value="ECO:0007669"/>
    <property type="project" value="InterPro"/>
</dbReference>
<feature type="domain" description="HAMP" evidence="3">
    <location>
        <begin position="293"/>
        <end position="345"/>
    </location>
</feature>
<name>A0A4R5VPD9_9BURK</name>
<dbReference type="SMART" id="SM00304">
    <property type="entry name" value="HAMP"/>
    <property type="match status" value="1"/>
</dbReference>
<dbReference type="CDD" id="cd01948">
    <property type="entry name" value="EAL"/>
    <property type="match status" value="1"/>
</dbReference>
<dbReference type="Proteomes" id="UP000294829">
    <property type="component" value="Unassembled WGS sequence"/>
</dbReference>
<keyword evidence="1" id="KW-0812">Transmembrane</keyword>
<keyword evidence="1" id="KW-1133">Transmembrane helix</keyword>
<dbReference type="InterPro" id="IPR029787">
    <property type="entry name" value="Nucleotide_cyclase"/>
</dbReference>
<dbReference type="CDD" id="cd06225">
    <property type="entry name" value="HAMP"/>
    <property type="match status" value="1"/>
</dbReference>
<dbReference type="Gene3D" id="6.10.340.10">
    <property type="match status" value="1"/>
</dbReference>
<organism evidence="5 6">
    <name type="scientific">Sapientia aquatica</name>
    <dbReference type="NCBI Taxonomy" id="1549640"/>
    <lineage>
        <taxon>Bacteria</taxon>
        <taxon>Pseudomonadati</taxon>
        <taxon>Pseudomonadota</taxon>
        <taxon>Betaproteobacteria</taxon>
        <taxon>Burkholderiales</taxon>
        <taxon>Oxalobacteraceae</taxon>
        <taxon>Sapientia</taxon>
    </lineage>
</organism>
<dbReference type="Pfam" id="PF14827">
    <property type="entry name" value="dCache_3"/>
    <property type="match status" value="1"/>
</dbReference>
<evidence type="ECO:0000259" key="2">
    <source>
        <dbReference type="PROSITE" id="PS50883"/>
    </source>
</evidence>
<dbReference type="SUPFAM" id="SSF158472">
    <property type="entry name" value="HAMP domain-like"/>
    <property type="match status" value="1"/>
</dbReference>
<dbReference type="Pfam" id="PF00563">
    <property type="entry name" value="EAL"/>
    <property type="match status" value="1"/>
</dbReference>
<dbReference type="Pfam" id="PF00672">
    <property type="entry name" value="HAMP"/>
    <property type="match status" value="1"/>
</dbReference>
<dbReference type="CDD" id="cd01949">
    <property type="entry name" value="GGDEF"/>
    <property type="match status" value="1"/>
</dbReference>
<dbReference type="SMART" id="SM00267">
    <property type="entry name" value="GGDEF"/>
    <property type="match status" value="1"/>
</dbReference>
<evidence type="ECO:0000313" key="5">
    <source>
        <dbReference type="EMBL" id="TDK60044.1"/>
    </source>
</evidence>
<dbReference type="InterPro" id="IPR043128">
    <property type="entry name" value="Rev_trsase/Diguanyl_cyclase"/>
</dbReference>
<dbReference type="PROSITE" id="PS50883">
    <property type="entry name" value="EAL"/>
    <property type="match status" value="1"/>
</dbReference>
<dbReference type="PANTHER" id="PTHR44757">
    <property type="entry name" value="DIGUANYLATE CYCLASE DGCP"/>
    <property type="match status" value="1"/>
</dbReference>
<evidence type="ECO:0000256" key="1">
    <source>
        <dbReference type="SAM" id="Phobius"/>
    </source>
</evidence>
<dbReference type="PANTHER" id="PTHR44757:SF2">
    <property type="entry name" value="BIOFILM ARCHITECTURE MAINTENANCE PROTEIN MBAA"/>
    <property type="match status" value="1"/>
</dbReference>
<keyword evidence="1" id="KW-0472">Membrane</keyword>
<sequence length="778" mass="86334">MRILESRLITVFILVMLIAQLAGFFPLRDAIESRALVAVDKELLHSDRIVERLLDQHTTKLTQTVMQLTSNAEFIEAINQSNRTKVVALLTEKSQQLNAVMGLLIDTDNRIEATTSLQLMPALKQASINLIAQAEQQGYATTILVNNHETLQLIGIDFKAPDHLGWVVMAFPLGKNFVSEFRQNTSLQISILNRDKQYWQVGSSSLSNTSAELLAKNIPTFIDVEAKEIQTKEGLYRVKFIELTPTNSPAAIIVVQQSMTDLLAPYFNMQIALLVLTVISLIVAIVGGVLFAKQVSQPLRHLSAIAQRLGLGDYASPINISGDKEIGHLAQAFVYMRDGFAQREHEIKRLAYWDTLTELPNRAQFTALLKKTITESNPAKQACFVLMMDLARFKHVNDIMGHSFGDRLLKKVAARLREALPDAHLARLGGDEFAMLLPNSTLSDAQAAAHIILSQLDQPIVLEDQAVDLGAGIGLAGYPMHGDNAEMVLSRAEVAMYVAKRNIGNTFTIYSPEIDSSSQQNLSLLSELRSAIQLDQLRLFVQPKLALGQQHVVGVEALVRWEHPTRGFLVPDQFIPFAEQTGIIRLLTRWILNKSADLCADLIAHDIHLKVSVNISTHDLLDQDLPVKFADILTRHRVKTSSFCLEITESAIMNDPVRAQITLDRFSAMGVELSIDDFGTGYSSLAYLKRLPVSELKIDKSFVMDMQNNDDDRIIVKSTIDLGHNMGLRVVAEGVENAVVMDLLTSMGCDQAQGNYINNAIPAQQLIAWLADQYNTVS</sequence>
<dbReference type="SUPFAM" id="SSF141868">
    <property type="entry name" value="EAL domain-like"/>
    <property type="match status" value="1"/>
</dbReference>
<dbReference type="InterPro" id="IPR003660">
    <property type="entry name" value="HAMP_dom"/>
</dbReference>
<comment type="caution">
    <text evidence="5">The sequence shown here is derived from an EMBL/GenBank/DDBJ whole genome shotgun (WGS) entry which is preliminary data.</text>
</comment>
<evidence type="ECO:0000259" key="3">
    <source>
        <dbReference type="PROSITE" id="PS50885"/>
    </source>
</evidence>
<dbReference type="EMBL" id="SMYL01000018">
    <property type="protein sequence ID" value="TDK60044.1"/>
    <property type="molecule type" value="Genomic_DNA"/>
</dbReference>
<gene>
    <name evidence="5" type="ORF">E2I14_18315</name>
</gene>
<dbReference type="InterPro" id="IPR035919">
    <property type="entry name" value="EAL_sf"/>
</dbReference>
<keyword evidence="6" id="KW-1185">Reference proteome</keyword>
<dbReference type="InterPro" id="IPR052155">
    <property type="entry name" value="Biofilm_reg_signaling"/>
</dbReference>
<dbReference type="InterPro" id="IPR029150">
    <property type="entry name" value="dCache_3"/>
</dbReference>
<feature type="domain" description="EAL" evidence="2">
    <location>
        <begin position="521"/>
        <end position="774"/>
    </location>
</feature>
<dbReference type="PROSITE" id="PS50885">
    <property type="entry name" value="HAMP"/>
    <property type="match status" value="1"/>
</dbReference>
<dbReference type="Gene3D" id="3.30.70.270">
    <property type="match status" value="1"/>
</dbReference>
<dbReference type="InterPro" id="IPR001633">
    <property type="entry name" value="EAL_dom"/>
</dbReference>
<evidence type="ECO:0000313" key="6">
    <source>
        <dbReference type="Proteomes" id="UP000294829"/>
    </source>
</evidence>
<dbReference type="Gene3D" id="3.20.20.450">
    <property type="entry name" value="EAL domain"/>
    <property type="match status" value="1"/>
</dbReference>
<evidence type="ECO:0000259" key="4">
    <source>
        <dbReference type="PROSITE" id="PS50887"/>
    </source>
</evidence>
<accession>A0A4R5VPD9</accession>
<dbReference type="Pfam" id="PF00990">
    <property type="entry name" value="GGDEF"/>
    <property type="match status" value="1"/>
</dbReference>
<feature type="transmembrane region" description="Helical" evidence="1">
    <location>
        <begin position="271"/>
        <end position="292"/>
    </location>
</feature>
<feature type="domain" description="GGDEF" evidence="4">
    <location>
        <begin position="381"/>
        <end position="512"/>
    </location>
</feature>
<dbReference type="GO" id="GO:0007165">
    <property type="term" value="P:signal transduction"/>
    <property type="evidence" value="ECO:0007669"/>
    <property type="project" value="InterPro"/>
</dbReference>
<dbReference type="NCBIfam" id="TIGR00254">
    <property type="entry name" value="GGDEF"/>
    <property type="match status" value="1"/>
</dbReference>
<dbReference type="AlphaFoldDB" id="A0A4R5VPD9"/>
<dbReference type="OrthoDB" id="9813903at2"/>
<dbReference type="InterPro" id="IPR000160">
    <property type="entry name" value="GGDEF_dom"/>
</dbReference>
<dbReference type="PROSITE" id="PS50887">
    <property type="entry name" value="GGDEF"/>
    <property type="match status" value="1"/>
</dbReference>
<dbReference type="SMART" id="SM00052">
    <property type="entry name" value="EAL"/>
    <property type="match status" value="1"/>
</dbReference>
<protein>
    <submittedName>
        <fullName evidence="5">EAL domain-containing protein</fullName>
    </submittedName>
</protein>
<proteinExistence type="predicted"/>
<dbReference type="RefSeq" id="WP_133331237.1">
    <property type="nucleotide sequence ID" value="NZ_SMYL01000018.1"/>
</dbReference>